<proteinExistence type="predicted"/>
<sequence length="65" mass="6856">MPALCSVHPARKGLPKLHRTAGCRSSAADVVTMGGALNDRDHPHTVDKAGRIIKNKVSAVETLAK</sequence>
<organism evidence="1 2">
    <name type="scientific">Mycoplana azooxidifex</name>
    <dbReference type="NCBI Taxonomy" id="1636188"/>
    <lineage>
        <taxon>Bacteria</taxon>
        <taxon>Pseudomonadati</taxon>
        <taxon>Pseudomonadota</taxon>
        <taxon>Alphaproteobacteria</taxon>
        <taxon>Hyphomicrobiales</taxon>
        <taxon>Rhizobiaceae</taxon>
        <taxon>Mycoplana</taxon>
    </lineage>
</organism>
<dbReference type="Proteomes" id="UP000574761">
    <property type="component" value="Unassembled WGS sequence"/>
</dbReference>
<name>A0A7W6GN67_9HYPH</name>
<protein>
    <submittedName>
        <fullName evidence="1">Uncharacterized protein</fullName>
    </submittedName>
</protein>
<evidence type="ECO:0000313" key="1">
    <source>
        <dbReference type="EMBL" id="MBB3979654.1"/>
    </source>
</evidence>
<reference evidence="1 2" key="1">
    <citation type="submission" date="2020-08" db="EMBL/GenBank/DDBJ databases">
        <title>Genomic Encyclopedia of Type Strains, Phase IV (KMG-IV): sequencing the most valuable type-strain genomes for metagenomic binning, comparative biology and taxonomic classification.</title>
        <authorList>
            <person name="Goeker M."/>
        </authorList>
    </citation>
    <scope>NUCLEOTIDE SEQUENCE [LARGE SCALE GENOMIC DNA]</scope>
    <source>
        <strain evidence="1 2">DSM 100211</strain>
    </source>
</reference>
<comment type="caution">
    <text evidence="1">The sequence shown here is derived from an EMBL/GenBank/DDBJ whole genome shotgun (WGS) entry which is preliminary data.</text>
</comment>
<dbReference type="EMBL" id="JACIEE010000012">
    <property type="protein sequence ID" value="MBB3979654.1"/>
    <property type="molecule type" value="Genomic_DNA"/>
</dbReference>
<accession>A0A7W6GN67</accession>
<evidence type="ECO:0000313" key="2">
    <source>
        <dbReference type="Proteomes" id="UP000574761"/>
    </source>
</evidence>
<keyword evidence="2" id="KW-1185">Reference proteome</keyword>
<gene>
    <name evidence="1" type="ORF">GGQ64_004898</name>
</gene>
<dbReference type="AlphaFoldDB" id="A0A7W6GN67"/>